<dbReference type="EMBL" id="JAHHHD010000008">
    <property type="protein sequence ID" value="MBW4658994.1"/>
    <property type="molecule type" value="Genomic_DNA"/>
</dbReference>
<gene>
    <name evidence="1" type="ORF">KME15_09980</name>
</gene>
<organism evidence="1 2">
    <name type="scientific">Drouetiella hepatica Uher 2000/2452</name>
    <dbReference type="NCBI Taxonomy" id="904376"/>
    <lineage>
        <taxon>Bacteria</taxon>
        <taxon>Bacillati</taxon>
        <taxon>Cyanobacteriota</taxon>
        <taxon>Cyanophyceae</taxon>
        <taxon>Oculatellales</taxon>
        <taxon>Oculatellaceae</taxon>
        <taxon>Drouetiella</taxon>
    </lineage>
</organism>
<accession>A0A951QAG9</accession>
<proteinExistence type="predicted"/>
<evidence type="ECO:0000313" key="1">
    <source>
        <dbReference type="EMBL" id="MBW4658994.1"/>
    </source>
</evidence>
<reference evidence="1" key="1">
    <citation type="submission" date="2021-05" db="EMBL/GenBank/DDBJ databases">
        <authorList>
            <person name="Pietrasiak N."/>
            <person name="Ward R."/>
            <person name="Stajich J.E."/>
            <person name="Kurbessoian T."/>
        </authorList>
    </citation>
    <scope>NUCLEOTIDE SEQUENCE</scope>
    <source>
        <strain evidence="1">UHER 2000/2452</strain>
    </source>
</reference>
<evidence type="ECO:0000313" key="2">
    <source>
        <dbReference type="Proteomes" id="UP000757435"/>
    </source>
</evidence>
<sequence length="119" mass="13618">MEIWEKLSRQRVKHIVSSYCLGGDEVNRFDLYLDELLQLYPRPLIELALIETLIDYWLTVPLVRGVEFLVQAHDRLKAWESQPIVSTITPEQFKQIAGLDPAPVFGSAELPACSIVRPL</sequence>
<dbReference type="Proteomes" id="UP000757435">
    <property type="component" value="Unassembled WGS sequence"/>
</dbReference>
<name>A0A951QAG9_9CYAN</name>
<comment type="caution">
    <text evidence="1">The sequence shown here is derived from an EMBL/GenBank/DDBJ whole genome shotgun (WGS) entry which is preliminary data.</text>
</comment>
<reference evidence="1" key="2">
    <citation type="journal article" date="2022" name="Microbiol. Resour. Announc.">
        <title>Metagenome Sequencing to Explore Phylogenomics of Terrestrial Cyanobacteria.</title>
        <authorList>
            <person name="Ward R.D."/>
            <person name="Stajich J.E."/>
            <person name="Johansen J.R."/>
            <person name="Huntemann M."/>
            <person name="Clum A."/>
            <person name="Foster B."/>
            <person name="Foster B."/>
            <person name="Roux S."/>
            <person name="Palaniappan K."/>
            <person name="Varghese N."/>
            <person name="Mukherjee S."/>
            <person name="Reddy T.B.K."/>
            <person name="Daum C."/>
            <person name="Copeland A."/>
            <person name="Chen I.A."/>
            <person name="Ivanova N.N."/>
            <person name="Kyrpides N.C."/>
            <person name="Shapiro N."/>
            <person name="Eloe-Fadrosh E.A."/>
            <person name="Pietrasiak N."/>
        </authorList>
    </citation>
    <scope>NUCLEOTIDE SEQUENCE</scope>
    <source>
        <strain evidence="1">UHER 2000/2452</strain>
    </source>
</reference>
<dbReference type="AlphaFoldDB" id="A0A951QAG9"/>
<protein>
    <submittedName>
        <fullName evidence="1">Uncharacterized protein</fullName>
    </submittedName>
</protein>